<dbReference type="STRING" id="634436.SAMN05216361_0448"/>
<proteinExistence type="predicted"/>
<dbReference type="GO" id="GO:0004497">
    <property type="term" value="F:monooxygenase activity"/>
    <property type="evidence" value="ECO:0007669"/>
    <property type="project" value="InterPro"/>
</dbReference>
<dbReference type="Pfam" id="PF04820">
    <property type="entry name" value="Trp_halogenase"/>
    <property type="match status" value="1"/>
</dbReference>
<evidence type="ECO:0000313" key="1">
    <source>
        <dbReference type="EMBL" id="SHF80179.1"/>
    </source>
</evidence>
<dbReference type="Proteomes" id="UP000184520">
    <property type="component" value="Unassembled WGS sequence"/>
</dbReference>
<dbReference type="InterPro" id="IPR036188">
    <property type="entry name" value="FAD/NAD-bd_sf"/>
</dbReference>
<dbReference type="EMBL" id="FQWD01000001">
    <property type="protein sequence ID" value="SHF80179.1"/>
    <property type="molecule type" value="Genomic_DNA"/>
</dbReference>
<accession>A0A1M5ELS2</accession>
<dbReference type="PANTHER" id="PTHR43747">
    <property type="entry name" value="FAD-BINDING PROTEIN"/>
    <property type="match status" value="1"/>
</dbReference>
<gene>
    <name evidence="1" type="ORF">SAMN05216361_0448</name>
</gene>
<dbReference type="InterPro" id="IPR050816">
    <property type="entry name" value="Flavin-dep_Halogenase_NPB"/>
</dbReference>
<dbReference type="SUPFAM" id="SSF51905">
    <property type="entry name" value="FAD/NAD(P)-binding domain"/>
    <property type="match status" value="1"/>
</dbReference>
<reference evidence="2" key="1">
    <citation type="submission" date="2016-11" db="EMBL/GenBank/DDBJ databases">
        <authorList>
            <person name="Varghese N."/>
            <person name="Submissions S."/>
        </authorList>
    </citation>
    <scope>NUCLEOTIDE SEQUENCE [LARGE SCALE GENOMIC DNA]</scope>
    <source>
        <strain evidence="2">CGMCC 1.8995</strain>
    </source>
</reference>
<protein>
    <submittedName>
        <fullName evidence="1">Tryptophan halogenase</fullName>
    </submittedName>
</protein>
<dbReference type="PANTHER" id="PTHR43747:SF4">
    <property type="entry name" value="FLAVIN-DEPENDENT TRYPTOPHAN HALOGENASE"/>
    <property type="match status" value="1"/>
</dbReference>
<organism evidence="1 2">
    <name type="scientific">Marisediminitalea aggregata</name>
    <dbReference type="NCBI Taxonomy" id="634436"/>
    <lineage>
        <taxon>Bacteria</taxon>
        <taxon>Pseudomonadati</taxon>
        <taxon>Pseudomonadota</taxon>
        <taxon>Gammaproteobacteria</taxon>
        <taxon>Alteromonadales</taxon>
        <taxon>Alteromonadaceae</taxon>
        <taxon>Marisediminitalea</taxon>
    </lineage>
</organism>
<dbReference type="AlphaFoldDB" id="A0A1M5ELS2"/>
<name>A0A1M5ELS2_9ALTE</name>
<dbReference type="Gene3D" id="3.50.50.60">
    <property type="entry name" value="FAD/NAD(P)-binding domain"/>
    <property type="match status" value="1"/>
</dbReference>
<keyword evidence="2" id="KW-1185">Reference proteome</keyword>
<evidence type="ECO:0000313" key="2">
    <source>
        <dbReference type="Proteomes" id="UP000184520"/>
    </source>
</evidence>
<dbReference type="RefSeq" id="WP_073317152.1">
    <property type="nucleotide sequence ID" value="NZ_FQWD01000001.1"/>
</dbReference>
<sequence>MSGIKHIVIAGNGLAVNMTALALQQQLPPDINLTLINSAKYADLDCLYGSTSAPDMYAFNLMLNVSEPDLLFNTNSTFCWGNYFDRWAMTPCSWLQGFHLPFPAMRGVGLHHFVTRHGETELASYLINTQADKTGKFAHPPEDNRHPLSRAEYGYQFDASALSALYASKLSSKVTVINASIADVITNPAADSTGNINITGLQLDNGQRIEADLYIDCTGPNAKVYSALEQNSQDANSQQKSARTLFAIHSTLQRGEALPTHRRIRACEFGWQADTYLRDSIQRLTVCTPEQKSQAIDAHGIEASIAMAFSAGHRQQAWTGNCVAIGQAASVIEPLTPAPLMMLMRDIQRLLELIPVTNSMSAEATEYNRRFIADVEHTGLFQGALFALEHLPDSLPEQAYWQQAAQFVQSEKLSRKLTQYHHRGILVKYDLEPFNEQDWLILHSGMQRRPQTYDIVADQVPRAEMANQLNGMGNVIQQVVSQMPPHGIYLEKLMAYLSQKRNQ</sequence>
<dbReference type="InterPro" id="IPR006905">
    <property type="entry name" value="Flavin_halogenase"/>
</dbReference>